<dbReference type="AlphaFoldDB" id="A0A8K0SGS3"/>
<feature type="transmembrane region" description="Helical" evidence="6">
    <location>
        <begin position="26"/>
        <end position="46"/>
    </location>
</feature>
<comment type="caution">
    <text evidence="8">The sequence shown here is derived from an EMBL/GenBank/DDBJ whole genome shotgun (WGS) entry which is preliminary data.</text>
</comment>
<dbReference type="Pfam" id="PF20684">
    <property type="entry name" value="Fung_rhodopsin"/>
    <property type="match status" value="1"/>
</dbReference>
<evidence type="ECO:0000259" key="7">
    <source>
        <dbReference type="Pfam" id="PF20684"/>
    </source>
</evidence>
<comment type="similarity">
    <text evidence="5">Belongs to the SAT4 family.</text>
</comment>
<dbReference type="PANTHER" id="PTHR33048:SF47">
    <property type="entry name" value="INTEGRAL MEMBRANE PROTEIN-RELATED"/>
    <property type="match status" value="1"/>
</dbReference>
<gene>
    <name evidence="8" type="ORF">B0I35DRAFT_413701</name>
</gene>
<dbReference type="Proteomes" id="UP000813444">
    <property type="component" value="Unassembled WGS sequence"/>
</dbReference>
<feature type="transmembrane region" description="Helical" evidence="6">
    <location>
        <begin position="58"/>
        <end position="78"/>
    </location>
</feature>
<feature type="domain" description="Rhodopsin" evidence="7">
    <location>
        <begin position="42"/>
        <end position="244"/>
    </location>
</feature>
<evidence type="ECO:0000256" key="5">
    <source>
        <dbReference type="ARBA" id="ARBA00038359"/>
    </source>
</evidence>
<evidence type="ECO:0000313" key="8">
    <source>
        <dbReference type="EMBL" id="KAH7305904.1"/>
    </source>
</evidence>
<accession>A0A8K0SGS3</accession>
<evidence type="ECO:0000256" key="3">
    <source>
        <dbReference type="ARBA" id="ARBA00022989"/>
    </source>
</evidence>
<keyword evidence="4 6" id="KW-0472">Membrane</keyword>
<evidence type="ECO:0000256" key="1">
    <source>
        <dbReference type="ARBA" id="ARBA00004141"/>
    </source>
</evidence>
<dbReference type="InterPro" id="IPR049326">
    <property type="entry name" value="Rhodopsin_dom_fungi"/>
</dbReference>
<feature type="transmembrane region" description="Helical" evidence="6">
    <location>
        <begin position="132"/>
        <end position="154"/>
    </location>
</feature>
<sequence>MDSPPPPPPDDIVFSSTPGYRGHTQIILNGCLIAFSVVFVSLRLYARFFMVKRPGIDDILAVLALGTLCALSAMEMRLVEFGSGTHIIYVPQARLMNFFNALTTQSFLYFWAVCLMRLHIAAFLPNLHNGKPYLITVYTIAGITLGSTVIFFIVKLTSCDPISALWLPPFMAVEQCMSETAVDAMMNAHSVLGILIDIALVTLPVWVIYNNMIFSTRKFRVILIFTVGIFAVATGIVRFVLIRTTPFFIDA</sequence>
<organism evidence="8 9">
    <name type="scientific">Stachybotrys elegans</name>
    <dbReference type="NCBI Taxonomy" id="80388"/>
    <lineage>
        <taxon>Eukaryota</taxon>
        <taxon>Fungi</taxon>
        <taxon>Dikarya</taxon>
        <taxon>Ascomycota</taxon>
        <taxon>Pezizomycotina</taxon>
        <taxon>Sordariomycetes</taxon>
        <taxon>Hypocreomycetidae</taxon>
        <taxon>Hypocreales</taxon>
        <taxon>Stachybotryaceae</taxon>
        <taxon>Stachybotrys</taxon>
    </lineage>
</organism>
<name>A0A8K0SGS3_9HYPO</name>
<keyword evidence="9" id="KW-1185">Reference proteome</keyword>
<reference evidence="8" key="1">
    <citation type="journal article" date="2021" name="Nat. Commun.">
        <title>Genetic determinants of endophytism in the Arabidopsis root mycobiome.</title>
        <authorList>
            <person name="Mesny F."/>
            <person name="Miyauchi S."/>
            <person name="Thiergart T."/>
            <person name="Pickel B."/>
            <person name="Atanasova L."/>
            <person name="Karlsson M."/>
            <person name="Huettel B."/>
            <person name="Barry K.W."/>
            <person name="Haridas S."/>
            <person name="Chen C."/>
            <person name="Bauer D."/>
            <person name="Andreopoulos W."/>
            <person name="Pangilinan J."/>
            <person name="LaButti K."/>
            <person name="Riley R."/>
            <person name="Lipzen A."/>
            <person name="Clum A."/>
            <person name="Drula E."/>
            <person name="Henrissat B."/>
            <person name="Kohler A."/>
            <person name="Grigoriev I.V."/>
            <person name="Martin F.M."/>
            <person name="Hacquard S."/>
        </authorList>
    </citation>
    <scope>NUCLEOTIDE SEQUENCE</scope>
    <source>
        <strain evidence="8">MPI-CAGE-CH-0235</strain>
    </source>
</reference>
<dbReference type="InterPro" id="IPR052337">
    <property type="entry name" value="SAT4-like"/>
</dbReference>
<evidence type="ECO:0000256" key="6">
    <source>
        <dbReference type="SAM" id="Phobius"/>
    </source>
</evidence>
<evidence type="ECO:0000313" key="9">
    <source>
        <dbReference type="Proteomes" id="UP000813444"/>
    </source>
</evidence>
<dbReference type="PANTHER" id="PTHR33048">
    <property type="entry name" value="PTH11-LIKE INTEGRAL MEMBRANE PROTEIN (AFU_ORTHOLOGUE AFUA_5G11245)"/>
    <property type="match status" value="1"/>
</dbReference>
<proteinExistence type="inferred from homology"/>
<evidence type="ECO:0000256" key="2">
    <source>
        <dbReference type="ARBA" id="ARBA00022692"/>
    </source>
</evidence>
<feature type="transmembrane region" description="Helical" evidence="6">
    <location>
        <begin position="221"/>
        <end position="241"/>
    </location>
</feature>
<keyword evidence="2 6" id="KW-0812">Transmembrane</keyword>
<feature type="transmembrane region" description="Helical" evidence="6">
    <location>
        <begin position="188"/>
        <end position="209"/>
    </location>
</feature>
<protein>
    <recommendedName>
        <fullName evidence="7">Rhodopsin domain-containing protein</fullName>
    </recommendedName>
</protein>
<dbReference type="GO" id="GO:0016020">
    <property type="term" value="C:membrane"/>
    <property type="evidence" value="ECO:0007669"/>
    <property type="project" value="UniProtKB-SubCell"/>
</dbReference>
<keyword evidence="3 6" id="KW-1133">Transmembrane helix</keyword>
<dbReference type="EMBL" id="JAGPNK010000017">
    <property type="protein sequence ID" value="KAH7305904.1"/>
    <property type="molecule type" value="Genomic_DNA"/>
</dbReference>
<dbReference type="OrthoDB" id="5413793at2759"/>
<evidence type="ECO:0000256" key="4">
    <source>
        <dbReference type="ARBA" id="ARBA00023136"/>
    </source>
</evidence>
<feature type="transmembrane region" description="Helical" evidence="6">
    <location>
        <begin position="98"/>
        <end position="120"/>
    </location>
</feature>
<comment type="subcellular location">
    <subcellularLocation>
        <location evidence="1">Membrane</location>
        <topology evidence="1">Multi-pass membrane protein</topology>
    </subcellularLocation>
</comment>